<dbReference type="Gene3D" id="1.10.510.10">
    <property type="entry name" value="Transferase(Phosphotransferase) domain 1"/>
    <property type="match status" value="1"/>
</dbReference>
<evidence type="ECO:0000256" key="11">
    <source>
        <dbReference type="SAM" id="MobiDB-lite"/>
    </source>
</evidence>
<evidence type="ECO:0000313" key="13">
    <source>
        <dbReference type="EMBL" id="KAJ3173999.1"/>
    </source>
</evidence>
<dbReference type="GO" id="GO:0004674">
    <property type="term" value="F:protein serine/threonine kinase activity"/>
    <property type="evidence" value="ECO:0007669"/>
    <property type="project" value="UniProtKB-KW"/>
</dbReference>
<comment type="subcellular location">
    <subcellularLocation>
        <location evidence="1">Nucleus</location>
    </subcellularLocation>
</comment>
<dbReference type="SMART" id="SM00220">
    <property type="entry name" value="S_TKc"/>
    <property type="match status" value="1"/>
</dbReference>
<comment type="similarity">
    <text evidence="2">Belongs to the protein kinase superfamily. CMGC Ser/Thr protein kinase family. CDC2/CDKX subfamily.</text>
</comment>
<dbReference type="AlphaFoldDB" id="A0AAD5TEL9"/>
<dbReference type="Gene3D" id="3.30.200.20">
    <property type="entry name" value="Phosphorylase Kinase, domain 1"/>
    <property type="match status" value="1"/>
</dbReference>
<dbReference type="InterPro" id="IPR017441">
    <property type="entry name" value="Protein_kinase_ATP_BS"/>
</dbReference>
<evidence type="ECO:0000256" key="9">
    <source>
        <dbReference type="PROSITE-ProRule" id="PRU10141"/>
    </source>
</evidence>
<evidence type="ECO:0000313" key="14">
    <source>
        <dbReference type="Proteomes" id="UP001212152"/>
    </source>
</evidence>
<name>A0AAD5TEL9_9FUNG</name>
<comment type="caution">
    <text evidence="13">The sequence shown here is derived from an EMBL/GenBank/DDBJ whole genome shotgun (WGS) entry which is preliminary data.</text>
</comment>
<dbReference type="PANTHER" id="PTHR24056">
    <property type="entry name" value="CELL DIVISION PROTEIN KINASE"/>
    <property type="match status" value="1"/>
</dbReference>
<evidence type="ECO:0000256" key="5">
    <source>
        <dbReference type="ARBA" id="ARBA00022741"/>
    </source>
</evidence>
<dbReference type="GO" id="GO:0005524">
    <property type="term" value="F:ATP binding"/>
    <property type="evidence" value="ECO:0007669"/>
    <property type="project" value="UniProtKB-UniRule"/>
</dbReference>
<sequence>MASSYSASSSNAARNHNARPSNPAPPQQQPPLSALPPPAPPTSSRSLTIHPLSRRHNPTNKPYVLPLPFPAAATSVDAYEKLNRVGEGTYGIVYRARARASGQIVALKRIRMEEENEGMPLSSLREISLLRALRHENIVNVVDVVVGSGLDNIFMVMEYCDQDMGSLMDNVICKTPGYRTTEVKCLMRQLLQGLAYLHQRYIIHRDLKLTNLLLTSGGILKIADFGLARKFSLPPSPMTPKVVTLWYRAPELLLGERVYTTAIDMWSVGCIFGELLQCAPLLPGKTERHQLELICRLLGTPTPRIWPGMDALPLARAAKLPKVAYSDVAQRFRSRGDRACALLLSLLTYHPASRADVWKALDARYFDEEPRACAPVMLPVGPPDDRNQTQT</sequence>
<keyword evidence="4" id="KW-0808">Transferase</keyword>
<dbReference type="FunFam" id="1.10.510.10:FF:000624">
    <property type="entry name" value="Mitogen-activated protein kinase"/>
    <property type="match status" value="1"/>
</dbReference>
<keyword evidence="3 10" id="KW-0723">Serine/threonine-protein kinase</keyword>
<dbReference type="PROSITE" id="PS00107">
    <property type="entry name" value="PROTEIN_KINASE_ATP"/>
    <property type="match status" value="1"/>
</dbReference>
<dbReference type="InterPro" id="IPR008271">
    <property type="entry name" value="Ser/Thr_kinase_AS"/>
</dbReference>
<dbReference type="InterPro" id="IPR000719">
    <property type="entry name" value="Prot_kinase_dom"/>
</dbReference>
<keyword evidence="7 9" id="KW-0067">ATP-binding</keyword>
<keyword evidence="8" id="KW-0539">Nucleus</keyword>
<evidence type="ECO:0000256" key="1">
    <source>
        <dbReference type="ARBA" id="ARBA00004123"/>
    </source>
</evidence>
<protein>
    <submittedName>
        <fullName evidence="13">Cyclin-dependent kinase 10</fullName>
    </submittedName>
</protein>
<organism evidence="13 14">
    <name type="scientific">Geranomyces variabilis</name>
    <dbReference type="NCBI Taxonomy" id="109894"/>
    <lineage>
        <taxon>Eukaryota</taxon>
        <taxon>Fungi</taxon>
        <taxon>Fungi incertae sedis</taxon>
        <taxon>Chytridiomycota</taxon>
        <taxon>Chytridiomycota incertae sedis</taxon>
        <taxon>Chytridiomycetes</taxon>
        <taxon>Spizellomycetales</taxon>
        <taxon>Powellomycetaceae</taxon>
        <taxon>Geranomyces</taxon>
    </lineage>
</organism>
<evidence type="ECO:0000256" key="3">
    <source>
        <dbReference type="ARBA" id="ARBA00022527"/>
    </source>
</evidence>
<evidence type="ECO:0000256" key="6">
    <source>
        <dbReference type="ARBA" id="ARBA00022777"/>
    </source>
</evidence>
<proteinExistence type="inferred from homology"/>
<dbReference type="FunFam" id="3.30.200.20:FF:000172">
    <property type="entry name" value="cyclin-dependent kinase G-2 isoform X1"/>
    <property type="match status" value="1"/>
</dbReference>
<dbReference type="EMBL" id="JADGJQ010000066">
    <property type="protein sequence ID" value="KAJ3173999.1"/>
    <property type="molecule type" value="Genomic_DNA"/>
</dbReference>
<feature type="compositionally biased region" description="Pro residues" evidence="11">
    <location>
        <begin position="22"/>
        <end position="41"/>
    </location>
</feature>
<feature type="binding site" evidence="9">
    <location>
        <position position="108"/>
    </location>
    <ligand>
        <name>ATP</name>
        <dbReference type="ChEBI" id="CHEBI:30616"/>
    </ligand>
</feature>
<evidence type="ECO:0000256" key="7">
    <source>
        <dbReference type="ARBA" id="ARBA00022840"/>
    </source>
</evidence>
<evidence type="ECO:0000256" key="10">
    <source>
        <dbReference type="RuleBase" id="RU000304"/>
    </source>
</evidence>
<dbReference type="SUPFAM" id="SSF56112">
    <property type="entry name" value="Protein kinase-like (PK-like)"/>
    <property type="match status" value="1"/>
</dbReference>
<keyword evidence="14" id="KW-1185">Reference proteome</keyword>
<dbReference type="PANTHER" id="PTHR24056:SF508">
    <property type="entry name" value="CYCLIN-DEPENDENT KINASE 10"/>
    <property type="match status" value="1"/>
</dbReference>
<dbReference type="GO" id="GO:0007346">
    <property type="term" value="P:regulation of mitotic cell cycle"/>
    <property type="evidence" value="ECO:0007669"/>
    <property type="project" value="TreeGrafter"/>
</dbReference>
<evidence type="ECO:0000256" key="2">
    <source>
        <dbReference type="ARBA" id="ARBA00006485"/>
    </source>
</evidence>
<evidence type="ECO:0000256" key="8">
    <source>
        <dbReference type="ARBA" id="ARBA00023242"/>
    </source>
</evidence>
<keyword evidence="6 13" id="KW-0418">Kinase</keyword>
<evidence type="ECO:0000256" key="4">
    <source>
        <dbReference type="ARBA" id="ARBA00022679"/>
    </source>
</evidence>
<feature type="compositionally biased region" description="Low complexity" evidence="11">
    <location>
        <begin position="1"/>
        <end position="21"/>
    </location>
</feature>
<dbReference type="GO" id="GO:0010556">
    <property type="term" value="P:regulation of macromolecule biosynthetic process"/>
    <property type="evidence" value="ECO:0007669"/>
    <property type="project" value="UniProtKB-ARBA"/>
</dbReference>
<accession>A0AAD5TEL9</accession>
<dbReference type="GO" id="GO:0005634">
    <property type="term" value="C:nucleus"/>
    <property type="evidence" value="ECO:0007669"/>
    <property type="project" value="UniProtKB-SubCell"/>
</dbReference>
<evidence type="ECO:0000259" key="12">
    <source>
        <dbReference type="PROSITE" id="PS50011"/>
    </source>
</evidence>
<reference evidence="13" key="1">
    <citation type="submission" date="2020-05" db="EMBL/GenBank/DDBJ databases">
        <title>Phylogenomic resolution of chytrid fungi.</title>
        <authorList>
            <person name="Stajich J.E."/>
            <person name="Amses K."/>
            <person name="Simmons R."/>
            <person name="Seto K."/>
            <person name="Myers J."/>
            <person name="Bonds A."/>
            <person name="Quandt C.A."/>
            <person name="Barry K."/>
            <person name="Liu P."/>
            <person name="Grigoriev I."/>
            <person name="Longcore J.E."/>
            <person name="James T.Y."/>
        </authorList>
    </citation>
    <scope>NUCLEOTIDE SEQUENCE</scope>
    <source>
        <strain evidence="13">JEL0379</strain>
    </source>
</reference>
<dbReference type="InterPro" id="IPR011009">
    <property type="entry name" value="Kinase-like_dom_sf"/>
</dbReference>
<dbReference type="PROSITE" id="PS00108">
    <property type="entry name" value="PROTEIN_KINASE_ST"/>
    <property type="match status" value="1"/>
</dbReference>
<dbReference type="InterPro" id="IPR050108">
    <property type="entry name" value="CDK"/>
</dbReference>
<feature type="domain" description="Protein kinase" evidence="12">
    <location>
        <begin position="79"/>
        <end position="366"/>
    </location>
</feature>
<dbReference type="PROSITE" id="PS50011">
    <property type="entry name" value="PROTEIN_KINASE_DOM"/>
    <property type="match status" value="1"/>
</dbReference>
<gene>
    <name evidence="13" type="primary">CDK10</name>
    <name evidence="13" type="ORF">HDU87_007213</name>
</gene>
<dbReference type="Pfam" id="PF00069">
    <property type="entry name" value="Pkinase"/>
    <property type="match status" value="1"/>
</dbReference>
<feature type="region of interest" description="Disordered" evidence="11">
    <location>
        <begin position="1"/>
        <end position="63"/>
    </location>
</feature>
<dbReference type="Proteomes" id="UP001212152">
    <property type="component" value="Unassembled WGS sequence"/>
</dbReference>
<keyword evidence="5 9" id="KW-0547">Nucleotide-binding</keyword>
<dbReference type="GO" id="GO:0080090">
    <property type="term" value="P:regulation of primary metabolic process"/>
    <property type="evidence" value="ECO:0007669"/>
    <property type="project" value="UniProtKB-ARBA"/>
</dbReference>